<sequence length="67" mass="7849">MERSSRIYLWKLAFAVMSTNELRYMRNMAYNLSCPLCGLKPESMIHALRDYTHFDKVRNGVKSLGSF</sequence>
<protein>
    <recommendedName>
        <fullName evidence="3">Reverse transcriptase zinc-binding domain-containing protein</fullName>
    </recommendedName>
</protein>
<name>A0AAN9XPI6_PSOTE</name>
<proteinExistence type="predicted"/>
<organism evidence="1 2">
    <name type="scientific">Psophocarpus tetragonolobus</name>
    <name type="common">Winged bean</name>
    <name type="synonym">Dolichos tetragonolobus</name>
    <dbReference type="NCBI Taxonomy" id="3891"/>
    <lineage>
        <taxon>Eukaryota</taxon>
        <taxon>Viridiplantae</taxon>
        <taxon>Streptophyta</taxon>
        <taxon>Embryophyta</taxon>
        <taxon>Tracheophyta</taxon>
        <taxon>Spermatophyta</taxon>
        <taxon>Magnoliopsida</taxon>
        <taxon>eudicotyledons</taxon>
        <taxon>Gunneridae</taxon>
        <taxon>Pentapetalae</taxon>
        <taxon>rosids</taxon>
        <taxon>fabids</taxon>
        <taxon>Fabales</taxon>
        <taxon>Fabaceae</taxon>
        <taxon>Papilionoideae</taxon>
        <taxon>50 kb inversion clade</taxon>
        <taxon>NPAAA clade</taxon>
        <taxon>indigoferoid/millettioid clade</taxon>
        <taxon>Phaseoleae</taxon>
        <taxon>Psophocarpus</taxon>
    </lineage>
</organism>
<dbReference type="EMBL" id="JAYMYS010000003">
    <property type="protein sequence ID" value="KAK7401095.1"/>
    <property type="molecule type" value="Genomic_DNA"/>
</dbReference>
<accession>A0AAN9XPI6</accession>
<comment type="caution">
    <text evidence="1">The sequence shown here is derived from an EMBL/GenBank/DDBJ whole genome shotgun (WGS) entry which is preliminary data.</text>
</comment>
<evidence type="ECO:0000313" key="2">
    <source>
        <dbReference type="Proteomes" id="UP001386955"/>
    </source>
</evidence>
<keyword evidence="2" id="KW-1185">Reference proteome</keyword>
<evidence type="ECO:0000313" key="1">
    <source>
        <dbReference type="EMBL" id="KAK7401095.1"/>
    </source>
</evidence>
<evidence type="ECO:0008006" key="3">
    <source>
        <dbReference type="Google" id="ProtNLM"/>
    </source>
</evidence>
<gene>
    <name evidence="1" type="ORF">VNO78_12409</name>
</gene>
<dbReference type="Proteomes" id="UP001386955">
    <property type="component" value="Unassembled WGS sequence"/>
</dbReference>
<reference evidence="1 2" key="1">
    <citation type="submission" date="2024-01" db="EMBL/GenBank/DDBJ databases">
        <title>The genomes of 5 underutilized Papilionoideae crops provide insights into root nodulation and disease resistanc.</title>
        <authorList>
            <person name="Jiang F."/>
        </authorList>
    </citation>
    <scope>NUCLEOTIDE SEQUENCE [LARGE SCALE GENOMIC DNA]</scope>
    <source>
        <strain evidence="1">DUOXIRENSHENG_FW03</strain>
        <tissue evidence="1">Leaves</tissue>
    </source>
</reference>
<dbReference type="AlphaFoldDB" id="A0AAN9XPI6"/>